<evidence type="ECO:0000259" key="2">
    <source>
        <dbReference type="PROSITE" id="PS51502"/>
    </source>
</evidence>
<comment type="subunit">
    <text evidence="1">Homodimer.</text>
</comment>
<dbReference type="EMBL" id="JAVXUP010000884">
    <property type="protein sequence ID" value="KAK3019306.1"/>
    <property type="molecule type" value="Genomic_DNA"/>
</dbReference>
<proteinExistence type="predicted"/>
<dbReference type="InterPro" id="IPR044662">
    <property type="entry name" value="HS1/DABB1-like"/>
</dbReference>
<dbReference type="AlphaFoldDB" id="A0AA89B269"/>
<reference evidence="3" key="1">
    <citation type="submission" date="2022-12" db="EMBL/GenBank/DDBJ databases">
        <title>Draft genome assemblies for two species of Escallonia (Escalloniales).</title>
        <authorList>
            <person name="Chanderbali A."/>
            <person name="Dervinis C."/>
            <person name="Anghel I."/>
            <person name="Soltis D."/>
            <person name="Soltis P."/>
            <person name="Zapata F."/>
        </authorList>
    </citation>
    <scope>NUCLEOTIDE SEQUENCE</scope>
    <source>
        <strain evidence="3">UCBG64.0493</strain>
        <tissue evidence="3">Leaf</tissue>
    </source>
</reference>
<dbReference type="Pfam" id="PF07876">
    <property type="entry name" value="Dabb"/>
    <property type="match status" value="1"/>
</dbReference>
<feature type="domain" description="Stress-response A/B barrel" evidence="2">
    <location>
        <begin position="50"/>
        <end position="149"/>
    </location>
</feature>
<keyword evidence="4" id="KW-1185">Reference proteome</keyword>
<dbReference type="SMART" id="SM00886">
    <property type="entry name" value="Dabb"/>
    <property type="match status" value="1"/>
</dbReference>
<accession>A0AA89B269</accession>
<organism evidence="3 4">
    <name type="scientific">Escallonia herrerae</name>
    <dbReference type="NCBI Taxonomy" id="1293975"/>
    <lineage>
        <taxon>Eukaryota</taxon>
        <taxon>Viridiplantae</taxon>
        <taxon>Streptophyta</taxon>
        <taxon>Embryophyta</taxon>
        <taxon>Tracheophyta</taxon>
        <taxon>Spermatophyta</taxon>
        <taxon>Magnoliopsida</taxon>
        <taxon>eudicotyledons</taxon>
        <taxon>Gunneridae</taxon>
        <taxon>Pentapetalae</taxon>
        <taxon>asterids</taxon>
        <taxon>campanulids</taxon>
        <taxon>Escalloniales</taxon>
        <taxon>Escalloniaceae</taxon>
        <taxon>Escallonia</taxon>
    </lineage>
</organism>
<dbReference type="PROSITE" id="PS51502">
    <property type="entry name" value="S_R_A_B_BARREL"/>
    <property type="match status" value="1"/>
</dbReference>
<evidence type="ECO:0000256" key="1">
    <source>
        <dbReference type="ARBA" id="ARBA00011738"/>
    </source>
</evidence>
<dbReference type="PANTHER" id="PTHR33178">
    <property type="match status" value="1"/>
</dbReference>
<sequence length="254" mass="28829">MLCWRVDSEIFSSARWKWNPGGLLRNRGATLSYAEGQNSSTNAKTKRKVVEHICLLKAKADLSDEEENDMLDYLYTSQYQMAGILAISLGRISTQNTGNYTHAIFIRFQRKEDVAKFYENPFYLGVVKDHGIINVDYESEVEDDILSLFRKGEEFNYGVEFVLLIAFAESSMGDSVQDALTSLMNLTMQFPSLIVQGTQAEAFKIFMGSSEYKDEMGFPRCKQQDSFSSLALTPCPSETMNILFTITRDTHLET</sequence>
<dbReference type="Gene3D" id="3.30.70.100">
    <property type="match status" value="1"/>
</dbReference>
<evidence type="ECO:0000313" key="3">
    <source>
        <dbReference type="EMBL" id="KAK3019306.1"/>
    </source>
</evidence>
<evidence type="ECO:0000313" key="4">
    <source>
        <dbReference type="Proteomes" id="UP001188597"/>
    </source>
</evidence>
<dbReference type="Proteomes" id="UP001188597">
    <property type="component" value="Unassembled WGS sequence"/>
</dbReference>
<protein>
    <recommendedName>
        <fullName evidence="2">Stress-response A/B barrel domain-containing protein</fullName>
    </recommendedName>
</protein>
<dbReference type="SUPFAM" id="SSF54909">
    <property type="entry name" value="Dimeric alpha+beta barrel"/>
    <property type="match status" value="1"/>
</dbReference>
<name>A0AA89B269_9ASTE</name>
<gene>
    <name evidence="3" type="ORF">RJ639_004626</name>
</gene>
<dbReference type="InterPro" id="IPR011008">
    <property type="entry name" value="Dimeric_a/b-barrel"/>
</dbReference>
<comment type="caution">
    <text evidence="3">The sequence shown here is derived from an EMBL/GenBank/DDBJ whole genome shotgun (WGS) entry which is preliminary data.</text>
</comment>
<dbReference type="PANTHER" id="PTHR33178:SF5">
    <property type="entry name" value="EXPRESSED PROTEIN"/>
    <property type="match status" value="1"/>
</dbReference>
<dbReference type="InterPro" id="IPR013097">
    <property type="entry name" value="Dabb"/>
</dbReference>